<feature type="compositionally biased region" description="Low complexity" evidence="1">
    <location>
        <begin position="21"/>
        <end position="35"/>
    </location>
</feature>
<accession>A0A6C0HZA1</accession>
<dbReference type="EMBL" id="MN740052">
    <property type="protein sequence ID" value="QHT85924.1"/>
    <property type="molecule type" value="Genomic_DNA"/>
</dbReference>
<proteinExistence type="predicted"/>
<organism evidence="2">
    <name type="scientific">viral metagenome</name>
    <dbReference type="NCBI Taxonomy" id="1070528"/>
    <lineage>
        <taxon>unclassified sequences</taxon>
        <taxon>metagenomes</taxon>
        <taxon>organismal metagenomes</taxon>
    </lineage>
</organism>
<dbReference type="AlphaFoldDB" id="A0A6C0HZA1"/>
<evidence type="ECO:0000256" key="1">
    <source>
        <dbReference type="SAM" id="MobiDB-lite"/>
    </source>
</evidence>
<protein>
    <submittedName>
        <fullName evidence="2">Uncharacterized protein</fullName>
    </submittedName>
</protein>
<feature type="region of interest" description="Disordered" evidence="1">
    <location>
        <begin position="1"/>
        <end position="35"/>
    </location>
</feature>
<reference evidence="2" key="1">
    <citation type="journal article" date="2020" name="Nature">
        <title>Giant virus diversity and host interactions through global metagenomics.</title>
        <authorList>
            <person name="Schulz F."/>
            <person name="Roux S."/>
            <person name="Paez-Espino D."/>
            <person name="Jungbluth S."/>
            <person name="Walsh D.A."/>
            <person name="Denef V.J."/>
            <person name="McMahon K.D."/>
            <person name="Konstantinidis K.T."/>
            <person name="Eloe-Fadrosh E.A."/>
            <person name="Kyrpides N.C."/>
            <person name="Woyke T."/>
        </authorList>
    </citation>
    <scope>NUCLEOTIDE SEQUENCE</scope>
    <source>
        <strain evidence="2">GVMAG-M-3300023184-182</strain>
    </source>
</reference>
<evidence type="ECO:0000313" key="2">
    <source>
        <dbReference type="EMBL" id="QHT85924.1"/>
    </source>
</evidence>
<name>A0A6C0HZA1_9ZZZZ</name>
<sequence length="156" mass="18258">MSRAIASARQRRAGITPDPPQMQQQQQQQQQQQMQQQGLTLPQVISVVDARLIKLEKFMNESQQPHRINEPTEIHPQRQMSQQIIDEFQSRFDMLAQELMTLKDIVLKLQSYTMDVNKLLLEDRDVLTAPNNGLFELQNFDENQELSNIEEDKLEL</sequence>